<dbReference type="InterPro" id="IPR001878">
    <property type="entry name" value="Znf_CCHC"/>
</dbReference>
<dbReference type="Proteomes" id="UP000605846">
    <property type="component" value="Unassembled WGS sequence"/>
</dbReference>
<sequence>MDAPIEVLRIEHSVVTKELARFRACDNETRCYFCREWAQFIYKKHFVWNAKTQEEVTITHSDTIQAGHYQINLMSPDAGPVKQKQRSAKMFEEFRKLLESKPDDKGSLTEELIAACQLWITLPSNLSGLPDSFEPIQFNPYPDAIPLVEDPKEPSQLLDPLIIERQALCLPSEGFHLLKNLTGDILLSHSQPTCDHIRPESKTPAELDIERDIINEKMENAVKKALVELEQALDHSWRHLNGFMDQVLALEEERNILMGERCQESVDAFVEKQGLVSFKDYWSDASANFKKKKNAADLEKVDRTFTEYFDGLASCAQEFQDVFVTQRLEAVRALVQKLWDLVVPTIQQMADRMASHEQQDEGYLANCKAVSASLKDLHPTNDVAFAAETIQLETSVRVKAFLEEIQALKKAYAEESRPNVAGRLDKINNKDFKKRLKKVESEYYSMRQNFRYQLTKKIFPEALFCKFSLVCIEALMQEGEVMEAVTIEREVKRFLDSHQELIEEREFLLEDFEEGVQTGRRELAGVLGKLFLKEGMRIQGENLAVKRQNMLLKSMGVPVEEQPEPKKKKNKKKKANGASSSVQPSPSTSTLLESKSLEENKRVAKEKSPGKIPEKSLNKPIRPEQDQKEAMGTAKTMEKGKNKSPSPVTADNLTNKDERIAEQKITQKPEPKAEKKAGQKIEQKIEKKAEPKVEKKAEPKVEKKAEPKIEKKAESRVEKKAEPKSEKKAEPKTEKKAEAKIEQKAEPKTEKKAEPKIEQKAEPKAEKKAELKTEQKAEPKIEKKTQPRIEKKAEQKSDKDTKQKMENKVEQKIEKAQPRNENVDISSKSETVKSNKAQSSPKPKVEVNKPSGLHEVPRTSESSKSSLQSQPVATMSSKKTTAGKQQLTTAEVVPAIPAVSEPAKVLPEQEDSEKKVISEVKEQASLADAVSSEKEAEVVNFSLKNLLKNTTVQPPGLSKDISNSVPSIPTSLGIPSRPPALPAISQHEFPSPDKLLTMNQENLIMMIQNLHRENAQLIQTILSTQQEMTMMTGRYSELMTLSREREAQTLQLFEARKQTEMEEARRYILSLEARINTLENQLKSTGKPGSGITAGFGNQDLFAGYREEMQSNHHRGKRSWKKPVVVRCGNCGGSGHTSAECQDVCRYCGSVDHLSEACKQAY</sequence>
<feature type="domain" description="CCHC-type" evidence="3">
    <location>
        <begin position="1127"/>
        <end position="1143"/>
    </location>
</feature>
<dbReference type="PROSITE" id="PS50158">
    <property type="entry name" value="ZF_CCHC"/>
    <property type="match status" value="1"/>
</dbReference>
<name>A0A8H7BQQ6_9FUNG</name>
<accession>A0A8H7BQQ6</accession>
<organism evidence="4 5">
    <name type="scientific">Apophysomyces ossiformis</name>
    <dbReference type="NCBI Taxonomy" id="679940"/>
    <lineage>
        <taxon>Eukaryota</taxon>
        <taxon>Fungi</taxon>
        <taxon>Fungi incertae sedis</taxon>
        <taxon>Mucoromycota</taxon>
        <taxon>Mucoromycotina</taxon>
        <taxon>Mucoromycetes</taxon>
        <taxon>Mucorales</taxon>
        <taxon>Mucorineae</taxon>
        <taxon>Mucoraceae</taxon>
        <taxon>Apophysomyces</taxon>
    </lineage>
</organism>
<feature type="compositionally biased region" description="Polar residues" evidence="2">
    <location>
        <begin position="643"/>
        <end position="653"/>
    </location>
</feature>
<feature type="compositionally biased region" description="Low complexity" evidence="2">
    <location>
        <begin position="860"/>
        <end position="869"/>
    </location>
</feature>
<feature type="compositionally biased region" description="Low complexity" evidence="2">
    <location>
        <begin position="579"/>
        <end position="594"/>
    </location>
</feature>
<keyword evidence="1" id="KW-0479">Metal-binding</keyword>
<feature type="region of interest" description="Disordered" evidence="2">
    <location>
        <begin position="555"/>
        <end position="887"/>
    </location>
</feature>
<feature type="compositionally biased region" description="Polar residues" evidence="2">
    <location>
        <begin position="823"/>
        <end position="841"/>
    </location>
</feature>
<dbReference type="SUPFAM" id="SSF57756">
    <property type="entry name" value="Retrovirus zinc finger-like domains"/>
    <property type="match status" value="1"/>
</dbReference>
<feature type="compositionally biased region" description="Basic and acidic residues" evidence="2">
    <location>
        <begin position="654"/>
        <end position="822"/>
    </location>
</feature>
<evidence type="ECO:0000256" key="1">
    <source>
        <dbReference type="PROSITE-ProRule" id="PRU00047"/>
    </source>
</evidence>
<comment type="caution">
    <text evidence="4">The sequence shown here is derived from an EMBL/GenBank/DDBJ whole genome shotgun (WGS) entry which is preliminary data.</text>
</comment>
<protein>
    <recommendedName>
        <fullName evidence="3">CCHC-type domain-containing protein</fullName>
    </recommendedName>
</protein>
<evidence type="ECO:0000256" key="2">
    <source>
        <dbReference type="SAM" id="MobiDB-lite"/>
    </source>
</evidence>
<feature type="compositionally biased region" description="Basic and acidic residues" evidence="2">
    <location>
        <begin position="595"/>
        <end position="629"/>
    </location>
</feature>
<feature type="compositionally biased region" description="Polar residues" evidence="2">
    <location>
        <begin position="870"/>
        <end position="887"/>
    </location>
</feature>
<gene>
    <name evidence="4" type="ORF">EC973_006437</name>
</gene>
<keyword evidence="5" id="KW-1185">Reference proteome</keyword>
<evidence type="ECO:0000313" key="4">
    <source>
        <dbReference type="EMBL" id="KAF7728263.1"/>
    </source>
</evidence>
<dbReference type="SMART" id="SM00343">
    <property type="entry name" value="ZnF_C2HC"/>
    <property type="match status" value="2"/>
</dbReference>
<evidence type="ECO:0000259" key="3">
    <source>
        <dbReference type="PROSITE" id="PS50158"/>
    </source>
</evidence>
<feature type="compositionally biased region" description="Basic residues" evidence="2">
    <location>
        <begin position="566"/>
        <end position="575"/>
    </location>
</feature>
<keyword evidence="1" id="KW-0862">Zinc</keyword>
<reference evidence="4" key="1">
    <citation type="submission" date="2020-01" db="EMBL/GenBank/DDBJ databases">
        <title>Genome Sequencing of Three Apophysomyces-Like Fungal Strains Confirms a Novel Fungal Genus in the Mucoromycota with divergent Burkholderia-like Endosymbiotic Bacteria.</title>
        <authorList>
            <person name="Stajich J.E."/>
            <person name="Macias A.M."/>
            <person name="Carter-House D."/>
            <person name="Lovett B."/>
            <person name="Kasson L.R."/>
            <person name="Berry K."/>
            <person name="Grigoriev I."/>
            <person name="Chang Y."/>
            <person name="Spatafora J."/>
            <person name="Kasson M.T."/>
        </authorList>
    </citation>
    <scope>NUCLEOTIDE SEQUENCE</scope>
    <source>
        <strain evidence="4">NRRL A-21654</strain>
    </source>
</reference>
<dbReference type="AlphaFoldDB" id="A0A8H7BQQ6"/>
<keyword evidence="1" id="KW-0863">Zinc-finger</keyword>
<dbReference type="InterPro" id="IPR036875">
    <property type="entry name" value="Znf_CCHC_sf"/>
</dbReference>
<dbReference type="EMBL" id="JABAYA010000040">
    <property type="protein sequence ID" value="KAF7728263.1"/>
    <property type="molecule type" value="Genomic_DNA"/>
</dbReference>
<evidence type="ECO:0000313" key="5">
    <source>
        <dbReference type="Proteomes" id="UP000605846"/>
    </source>
</evidence>
<dbReference type="OrthoDB" id="2148641at2759"/>
<dbReference type="GO" id="GO:0008270">
    <property type="term" value="F:zinc ion binding"/>
    <property type="evidence" value="ECO:0007669"/>
    <property type="project" value="UniProtKB-KW"/>
</dbReference>
<dbReference type="GO" id="GO:0003676">
    <property type="term" value="F:nucleic acid binding"/>
    <property type="evidence" value="ECO:0007669"/>
    <property type="project" value="InterPro"/>
</dbReference>
<proteinExistence type="predicted"/>
<dbReference type="Gene3D" id="4.10.60.10">
    <property type="entry name" value="Zinc finger, CCHC-type"/>
    <property type="match status" value="1"/>
</dbReference>